<name>A0A7W7MBS9_9ACTN</name>
<dbReference type="Gene3D" id="1.10.10.10">
    <property type="entry name" value="Winged helix-like DNA-binding domain superfamily/Winged helix DNA-binding domain"/>
    <property type="match status" value="1"/>
</dbReference>
<accession>A0A7W7MBS9</accession>
<gene>
    <name evidence="2" type="ORF">BJY16_007836</name>
</gene>
<dbReference type="PANTHER" id="PTHR33164">
    <property type="entry name" value="TRANSCRIPTIONAL REGULATOR, MARR FAMILY"/>
    <property type="match status" value="1"/>
</dbReference>
<comment type="caution">
    <text evidence="2">The sequence shown here is derived from an EMBL/GenBank/DDBJ whole genome shotgun (WGS) entry which is preliminary data.</text>
</comment>
<dbReference type="InterPro" id="IPR039422">
    <property type="entry name" value="MarR/SlyA-like"/>
</dbReference>
<dbReference type="InterPro" id="IPR036388">
    <property type="entry name" value="WH-like_DNA-bd_sf"/>
</dbReference>
<protein>
    <submittedName>
        <fullName evidence="2">DNA-binding MarR family transcriptional regulator</fullName>
    </submittedName>
</protein>
<dbReference type="RefSeq" id="WP_185044545.1">
    <property type="nucleotide sequence ID" value="NZ_BAABFG010000005.1"/>
</dbReference>
<dbReference type="InterPro" id="IPR036390">
    <property type="entry name" value="WH_DNA-bd_sf"/>
</dbReference>
<organism evidence="2 3">
    <name type="scientific">Actinoplanes octamycinicus</name>
    <dbReference type="NCBI Taxonomy" id="135948"/>
    <lineage>
        <taxon>Bacteria</taxon>
        <taxon>Bacillati</taxon>
        <taxon>Actinomycetota</taxon>
        <taxon>Actinomycetes</taxon>
        <taxon>Micromonosporales</taxon>
        <taxon>Micromonosporaceae</taxon>
        <taxon>Actinoplanes</taxon>
    </lineage>
</organism>
<evidence type="ECO:0000259" key="1">
    <source>
        <dbReference type="PROSITE" id="PS50995"/>
    </source>
</evidence>
<evidence type="ECO:0000313" key="2">
    <source>
        <dbReference type="EMBL" id="MBB4744377.1"/>
    </source>
</evidence>
<dbReference type="PANTHER" id="PTHR33164:SF99">
    <property type="entry name" value="MARR FAMILY REGULATORY PROTEIN"/>
    <property type="match status" value="1"/>
</dbReference>
<keyword evidence="2" id="KW-0238">DNA-binding</keyword>
<sequence>MTTEQREAEEPRWLDKEETATWLAMIKMITRLPAALDADLQHNSGLSFFEYQVLAGLSMQPDRRRRMSDLAEFSACSLSRLSHTARRLESKGWLYREPDPTDGRYTLAVLTDAGWDKVVATAPGHVAGVRRLLIDALTPTQYKQLRQISERVNDAIGNEPCAGHAKPTVC</sequence>
<feature type="domain" description="HTH marR-type" evidence="1">
    <location>
        <begin position="22"/>
        <end position="154"/>
    </location>
</feature>
<dbReference type="SMART" id="SM00347">
    <property type="entry name" value="HTH_MARR"/>
    <property type="match status" value="1"/>
</dbReference>
<dbReference type="GO" id="GO:0003700">
    <property type="term" value="F:DNA-binding transcription factor activity"/>
    <property type="evidence" value="ECO:0007669"/>
    <property type="project" value="InterPro"/>
</dbReference>
<dbReference type="Proteomes" id="UP000546162">
    <property type="component" value="Unassembled WGS sequence"/>
</dbReference>
<dbReference type="AlphaFoldDB" id="A0A7W7MBS9"/>
<dbReference type="PROSITE" id="PS50995">
    <property type="entry name" value="HTH_MARR_2"/>
    <property type="match status" value="1"/>
</dbReference>
<dbReference type="SUPFAM" id="SSF46785">
    <property type="entry name" value="Winged helix' DNA-binding domain"/>
    <property type="match status" value="1"/>
</dbReference>
<reference evidence="2 3" key="1">
    <citation type="submission" date="2020-08" db="EMBL/GenBank/DDBJ databases">
        <title>Sequencing the genomes of 1000 actinobacteria strains.</title>
        <authorList>
            <person name="Klenk H.-P."/>
        </authorList>
    </citation>
    <scope>NUCLEOTIDE SEQUENCE [LARGE SCALE GENOMIC DNA]</scope>
    <source>
        <strain evidence="2 3">DSM 45809</strain>
    </source>
</reference>
<dbReference type="InterPro" id="IPR000835">
    <property type="entry name" value="HTH_MarR-typ"/>
</dbReference>
<dbReference type="GO" id="GO:0003677">
    <property type="term" value="F:DNA binding"/>
    <property type="evidence" value="ECO:0007669"/>
    <property type="project" value="UniProtKB-KW"/>
</dbReference>
<dbReference type="Pfam" id="PF12802">
    <property type="entry name" value="MarR_2"/>
    <property type="match status" value="1"/>
</dbReference>
<proteinExistence type="predicted"/>
<keyword evidence="3" id="KW-1185">Reference proteome</keyword>
<dbReference type="EMBL" id="JACHNB010000001">
    <property type="protein sequence ID" value="MBB4744377.1"/>
    <property type="molecule type" value="Genomic_DNA"/>
</dbReference>
<evidence type="ECO:0000313" key="3">
    <source>
        <dbReference type="Proteomes" id="UP000546162"/>
    </source>
</evidence>
<dbReference type="GO" id="GO:0006950">
    <property type="term" value="P:response to stress"/>
    <property type="evidence" value="ECO:0007669"/>
    <property type="project" value="TreeGrafter"/>
</dbReference>